<keyword evidence="3" id="KW-0808">Transferase</keyword>
<protein>
    <submittedName>
        <fullName evidence="3">Serine/threonine-protein kinase MRCK alpha</fullName>
    </submittedName>
</protein>
<evidence type="ECO:0000313" key="3">
    <source>
        <dbReference type="EMBL" id="CAI8013824.1"/>
    </source>
</evidence>
<keyword evidence="4" id="KW-1185">Reference proteome</keyword>
<feature type="region of interest" description="Disordered" evidence="1">
    <location>
        <begin position="117"/>
        <end position="214"/>
    </location>
</feature>
<dbReference type="Pfam" id="PF00780">
    <property type="entry name" value="CNH"/>
    <property type="match status" value="1"/>
</dbReference>
<proteinExistence type="predicted"/>
<name>A0AA35WAX2_GEOBA</name>
<dbReference type="GO" id="GO:0031032">
    <property type="term" value="P:actomyosin structure organization"/>
    <property type="evidence" value="ECO:0007669"/>
    <property type="project" value="TreeGrafter"/>
</dbReference>
<dbReference type="GO" id="GO:0005856">
    <property type="term" value="C:cytoskeleton"/>
    <property type="evidence" value="ECO:0007669"/>
    <property type="project" value="TreeGrafter"/>
</dbReference>
<dbReference type="PROSITE" id="PS50108">
    <property type="entry name" value="CRIB"/>
    <property type="match status" value="1"/>
</dbReference>
<dbReference type="InterPro" id="IPR000095">
    <property type="entry name" value="CRIB_dom"/>
</dbReference>
<accession>A0AA35WAX2</accession>
<dbReference type="GO" id="GO:0004674">
    <property type="term" value="F:protein serine/threonine kinase activity"/>
    <property type="evidence" value="ECO:0007669"/>
    <property type="project" value="TreeGrafter"/>
</dbReference>
<evidence type="ECO:0000256" key="1">
    <source>
        <dbReference type="SAM" id="MobiDB-lite"/>
    </source>
</evidence>
<organism evidence="3 4">
    <name type="scientific">Geodia barretti</name>
    <name type="common">Barrett's horny sponge</name>
    <dbReference type="NCBI Taxonomy" id="519541"/>
    <lineage>
        <taxon>Eukaryota</taxon>
        <taxon>Metazoa</taxon>
        <taxon>Porifera</taxon>
        <taxon>Demospongiae</taxon>
        <taxon>Heteroscleromorpha</taxon>
        <taxon>Tetractinellida</taxon>
        <taxon>Astrophorina</taxon>
        <taxon>Geodiidae</taxon>
        <taxon>Geodia</taxon>
    </lineage>
</organism>
<dbReference type="AlphaFoldDB" id="A0AA35WAX2"/>
<comment type="caution">
    <text evidence="3">The sequence shown here is derived from an EMBL/GenBank/DDBJ whole genome shotgun (WGS) entry which is preliminary data.</text>
</comment>
<dbReference type="PANTHER" id="PTHR22988">
    <property type="entry name" value="MYOTONIC DYSTROPHY S/T KINASE-RELATED"/>
    <property type="match status" value="1"/>
</dbReference>
<dbReference type="PANTHER" id="PTHR22988:SF66">
    <property type="entry name" value="SERINE_THREONINE-PROTEIN KINASE GENGHIS KHAN"/>
    <property type="match status" value="1"/>
</dbReference>
<dbReference type="Proteomes" id="UP001174909">
    <property type="component" value="Unassembled WGS sequence"/>
</dbReference>
<evidence type="ECO:0000313" key="4">
    <source>
        <dbReference type="Proteomes" id="UP001174909"/>
    </source>
</evidence>
<evidence type="ECO:0000259" key="2">
    <source>
        <dbReference type="PROSITE" id="PS50108"/>
    </source>
</evidence>
<reference evidence="3" key="1">
    <citation type="submission" date="2023-03" db="EMBL/GenBank/DDBJ databases">
        <authorList>
            <person name="Steffen K."/>
            <person name="Cardenas P."/>
        </authorList>
    </citation>
    <scope>NUCLEOTIDE SEQUENCE</scope>
</reference>
<dbReference type="InterPro" id="IPR050839">
    <property type="entry name" value="Rho-assoc_Ser/Thr_Kinase"/>
</dbReference>
<feature type="non-terminal residue" evidence="3">
    <location>
        <position position="253"/>
    </location>
</feature>
<dbReference type="GO" id="GO:0005737">
    <property type="term" value="C:cytoplasm"/>
    <property type="evidence" value="ECO:0007669"/>
    <property type="project" value="TreeGrafter"/>
</dbReference>
<dbReference type="InterPro" id="IPR001180">
    <property type="entry name" value="CNH_dom"/>
</dbReference>
<feature type="compositionally biased region" description="Basic and acidic residues" evidence="1">
    <location>
        <begin position="123"/>
        <end position="139"/>
    </location>
</feature>
<keyword evidence="3" id="KW-0418">Kinase</keyword>
<dbReference type="EMBL" id="CASHTH010001296">
    <property type="protein sequence ID" value="CAI8013824.1"/>
    <property type="molecule type" value="Genomic_DNA"/>
</dbReference>
<feature type="domain" description="CRIB" evidence="2">
    <location>
        <begin position="150"/>
        <end position="163"/>
    </location>
</feature>
<gene>
    <name evidence="3" type="ORF">GBAR_LOCUS8709</name>
</gene>
<sequence length="253" mass="27576">FCPVHLLLSPFSLSPLFPTPPSVVGVYVNQNGNRSRKQELLWHSSPTSFAYLAPYLLVYCESALEIYDVNTAKWIQTIPFRKLHSLSENGCLASSSMSDPPILLYIKKQMDQDAIHIPGLSRKNTDRIRASKRKADPRAQKKALPGKAAISGPTNFTHVEHFGPYQSLNPEEMPDAGTLTGEAEVGPSPSIQSLSAIQAGPGGPHSRKNSERDTFSDALNIDRLSTGADISSIFDKYGYKSGGLGSFLDENGQ</sequence>